<proteinExistence type="predicted"/>
<dbReference type="Proteomes" id="UP000321189">
    <property type="component" value="Unassembled WGS sequence"/>
</dbReference>
<reference evidence="1 2" key="1">
    <citation type="submission" date="2019-07" db="EMBL/GenBank/DDBJ databases">
        <title>Whole genome shotgun sequence of Pseudoalteromonas atlantica NBRC 103033.</title>
        <authorList>
            <person name="Hosoyama A."/>
            <person name="Uohara A."/>
            <person name="Ohji S."/>
            <person name="Ichikawa N."/>
        </authorList>
    </citation>
    <scope>NUCLEOTIDE SEQUENCE [LARGE SCALE GENOMIC DNA]</scope>
    <source>
        <strain evidence="1 2">NBRC 103033</strain>
    </source>
</reference>
<evidence type="ECO:0000313" key="1">
    <source>
        <dbReference type="EMBL" id="GEK78634.1"/>
    </source>
</evidence>
<evidence type="ECO:0000313" key="2">
    <source>
        <dbReference type="Proteomes" id="UP000321189"/>
    </source>
</evidence>
<accession>A0ABQ0UNF3</accession>
<dbReference type="EMBL" id="BJUT01000106">
    <property type="protein sequence ID" value="GEK78634.1"/>
    <property type="molecule type" value="Genomic_DNA"/>
</dbReference>
<gene>
    <name evidence="1" type="ORF">PAT01_39380</name>
</gene>
<keyword evidence="2" id="KW-1185">Reference proteome</keyword>
<protein>
    <submittedName>
        <fullName evidence="1">Uncharacterized protein</fullName>
    </submittedName>
</protein>
<comment type="caution">
    <text evidence="1">The sequence shown here is derived from an EMBL/GenBank/DDBJ whole genome shotgun (WGS) entry which is preliminary data.</text>
</comment>
<name>A0ABQ0UNF3_PSEAF</name>
<organism evidence="1 2">
    <name type="scientific">Pseudoalteromonas atlantica</name>
    <name type="common">Alteromonas atlantica</name>
    <dbReference type="NCBI Taxonomy" id="288"/>
    <lineage>
        <taxon>Bacteria</taxon>
        <taxon>Pseudomonadati</taxon>
        <taxon>Pseudomonadota</taxon>
        <taxon>Gammaproteobacteria</taxon>
        <taxon>Alteromonadales</taxon>
        <taxon>Pseudoalteromonadaceae</taxon>
        <taxon>Pseudoalteromonas</taxon>
    </lineage>
</organism>
<sequence>MFGLIKKYSVHMCSEVKGVITLNGNPVAGVLINRSLKFVHNVIKNKQDTHPKFCSLSSGYCLIIVNK</sequence>